<dbReference type="InterPro" id="IPR027417">
    <property type="entry name" value="P-loop_NTPase"/>
</dbReference>
<feature type="region of interest" description="Disordered" evidence="1">
    <location>
        <begin position="59"/>
        <end position="108"/>
    </location>
</feature>
<feature type="region of interest" description="Disordered" evidence="1">
    <location>
        <begin position="1"/>
        <end position="22"/>
    </location>
</feature>
<dbReference type="Gene3D" id="3.40.50.300">
    <property type="entry name" value="P-loop containing nucleotide triphosphate hydrolases"/>
    <property type="match status" value="1"/>
</dbReference>
<dbReference type="InterPro" id="IPR045455">
    <property type="entry name" value="NrS-1_pol-like_helicase"/>
</dbReference>
<evidence type="ECO:0000313" key="3">
    <source>
        <dbReference type="EMBL" id="PRP73017.1"/>
    </source>
</evidence>
<dbReference type="Proteomes" id="UP000241769">
    <property type="component" value="Unassembled WGS sequence"/>
</dbReference>
<organism evidence="3 4">
    <name type="scientific">Planoprotostelium fungivorum</name>
    <dbReference type="NCBI Taxonomy" id="1890364"/>
    <lineage>
        <taxon>Eukaryota</taxon>
        <taxon>Amoebozoa</taxon>
        <taxon>Evosea</taxon>
        <taxon>Variosea</taxon>
        <taxon>Cavosteliida</taxon>
        <taxon>Cavosteliaceae</taxon>
        <taxon>Planoprotostelium</taxon>
    </lineage>
</organism>
<dbReference type="OrthoDB" id="103748at2759"/>
<sequence>SNRVSLAKESVMSNNQANKSDIENEFNTRLDLTDLMDVDDTVTHIPATGHTAIAEHTPVTGYTTTASLPSTPSTTATTTPTKSEVDPATNRKKKRNSNEEPRPYNKAPVARLDLKELHEIKAKPGWKYLRPFLQRPVTSLGVGMGDCWNGSNEESEFDADYIKRTKKHFNHSAEEADPLCFKMIVLYTTQYFDGYLWKSIYKYERWVDGKVQIEQDVHYDIKSKTQLKLILENYKYSKKIGKKMVVFDAFKIWSAWENRHIFKDVEYNPIPSLPGEGNLFNLYEPGEYIGKDRTGKCSKMAYGRCSSFFEHVREIWCCGDEKLYVWTRKLLAYYFQKPHIRPDMAVVLYGQQGSGKTLVVQVFGKLFASNFVTIDSARFNNKFNTVLDCKLVAFWDESEINKLSTLDTFKNRITAKEMPIEGKFKNTKIRQNYLRWFIASNNELKTLAVNVTPT</sequence>
<evidence type="ECO:0000259" key="2">
    <source>
        <dbReference type="Pfam" id="PF19263"/>
    </source>
</evidence>
<reference evidence="3 4" key="1">
    <citation type="journal article" date="2018" name="Genome Biol. Evol.">
        <title>Multiple Roots of Fruiting Body Formation in Amoebozoa.</title>
        <authorList>
            <person name="Hillmann F."/>
            <person name="Forbes G."/>
            <person name="Novohradska S."/>
            <person name="Ferling I."/>
            <person name="Riege K."/>
            <person name="Groth M."/>
            <person name="Westermann M."/>
            <person name="Marz M."/>
            <person name="Spaller T."/>
            <person name="Winckler T."/>
            <person name="Schaap P."/>
            <person name="Glockner G."/>
        </authorList>
    </citation>
    <scope>NUCLEOTIDE SEQUENCE [LARGE SCALE GENOMIC DNA]</scope>
    <source>
        <strain evidence="3 4">Jena</strain>
    </source>
</reference>
<protein>
    <recommendedName>
        <fullName evidence="2">NrS-1 polymerase-like helicase domain-containing protein</fullName>
    </recommendedName>
</protein>
<evidence type="ECO:0000256" key="1">
    <source>
        <dbReference type="SAM" id="MobiDB-lite"/>
    </source>
</evidence>
<comment type="caution">
    <text evidence="3">The sequence shown here is derived from an EMBL/GenBank/DDBJ whole genome shotgun (WGS) entry which is preliminary data.</text>
</comment>
<gene>
    <name evidence="3" type="ORF">PROFUN_17023</name>
</gene>
<feature type="non-terminal residue" evidence="3">
    <location>
        <position position="1"/>
    </location>
</feature>
<evidence type="ECO:0000313" key="4">
    <source>
        <dbReference type="Proteomes" id="UP000241769"/>
    </source>
</evidence>
<feature type="compositionally biased region" description="Low complexity" evidence="1">
    <location>
        <begin position="63"/>
        <end position="81"/>
    </location>
</feature>
<accession>A0A2P6MMU0</accession>
<feature type="domain" description="NrS-1 polymerase-like helicase" evidence="2">
    <location>
        <begin position="348"/>
        <end position="443"/>
    </location>
</feature>
<proteinExistence type="predicted"/>
<dbReference type="AlphaFoldDB" id="A0A2P6MMU0"/>
<dbReference type="InParanoid" id="A0A2P6MMU0"/>
<dbReference type="EMBL" id="MDYQ01000706">
    <property type="protein sequence ID" value="PRP73017.1"/>
    <property type="molecule type" value="Genomic_DNA"/>
</dbReference>
<dbReference type="SUPFAM" id="SSF52540">
    <property type="entry name" value="P-loop containing nucleoside triphosphate hydrolases"/>
    <property type="match status" value="1"/>
</dbReference>
<name>A0A2P6MMU0_9EUKA</name>
<dbReference type="Pfam" id="PF19263">
    <property type="entry name" value="DUF5906"/>
    <property type="match status" value="1"/>
</dbReference>
<keyword evidence="4" id="KW-1185">Reference proteome</keyword>